<evidence type="ECO:0000259" key="3">
    <source>
        <dbReference type="Pfam" id="PF01471"/>
    </source>
</evidence>
<dbReference type="InterPro" id="IPR002477">
    <property type="entry name" value="Peptidoglycan-bd-like"/>
</dbReference>
<dbReference type="InterPro" id="IPR036365">
    <property type="entry name" value="PGBD-like_sf"/>
</dbReference>
<organism evidence="4 5">
    <name type="scientific">Dactylosporangium sucinum</name>
    <dbReference type="NCBI Taxonomy" id="1424081"/>
    <lineage>
        <taxon>Bacteria</taxon>
        <taxon>Bacillati</taxon>
        <taxon>Actinomycetota</taxon>
        <taxon>Actinomycetes</taxon>
        <taxon>Micromonosporales</taxon>
        <taxon>Micromonosporaceae</taxon>
        <taxon>Dactylosporangium</taxon>
    </lineage>
</organism>
<dbReference type="AlphaFoldDB" id="A0A917WSM4"/>
<dbReference type="Gene3D" id="2.40.420.20">
    <property type="match status" value="1"/>
</dbReference>
<dbReference type="RefSeq" id="WP_190250581.1">
    <property type="nucleotide sequence ID" value="NZ_BMPI01000013.1"/>
</dbReference>
<feature type="signal peptide" evidence="2">
    <location>
        <begin position="1"/>
        <end position="28"/>
    </location>
</feature>
<evidence type="ECO:0000256" key="1">
    <source>
        <dbReference type="SAM" id="MobiDB-lite"/>
    </source>
</evidence>
<protein>
    <submittedName>
        <fullName evidence="4">Peptidoglycan-binding protein</fullName>
    </submittedName>
</protein>
<keyword evidence="5" id="KW-1185">Reference proteome</keyword>
<evidence type="ECO:0000256" key="2">
    <source>
        <dbReference type="SAM" id="SignalP"/>
    </source>
</evidence>
<accession>A0A917WSM4</accession>
<feature type="chain" id="PRO_5038820576" evidence="2">
    <location>
        <begin position="29"/>
        <end position="355"/>
    </location>
</feature>
<feature type="region of interest" description="Disordered" evidence="1">
    <location>
        <begin position="35"/>
        <end position="75"/>
    </location>
</feature>
<name>A0A917WSM4_9ACTN</name>
<dbReference type="Proteomes" id="UP000642070">
    <property type="component" value="Unassembled WGS sequence"/>
</dbReference>
<dbReference type="PANTHER" id="PTHR30469:SF15">
    <property type="entry name" value="HLYD FAMILY OF SECRETION PROTEINS"/>
    <property type="match status" value="1"/>
</dbReference>
<comment type="caution">
    <text evidence="4">The sequence shown here is derived from an EMBL/GenBank/DDBJ whole genome shotgun (WGS) entry which is preliminary data.</text>
</comment>
<evidence type="ECO:0000313" key="4">
    <source>
        <dbReference type="EMBL" id="GGM28070.1"/>
    </source>
</evidence>
<dbReference type="EMBL" id="BMPI01000013">
    <property type="protein sequence ID" value="GGM28070.1"/>
    <property type="molecule type" value="Genomic_DNA"/>
</dbReference>
<evidence type="ECO:0000313" key="5">
    <source>
        <dbReference type="Proteomes" id="UP000642070"/>
    </source>
</evidence>
<feature type="compositionally biased region" description="Basic and acidic residues" evidence="1">
    <location>
        <begin position="64"/>
        <end position="73"/>
    </location>
</feature>
<keyword evidence="2" id="KW-0732">Signal</keyword>
<dbReference type="InterPro" id="IPR036366">
    <property type="entry name" value="PGBDSf"/>
</dbReference>
<sequence>MSGSRRRGRAGKVVVAAVAVAAAGAVTAAALGLPDRESNAQSGSQTPAKTAKVSKQTLVDTQTEDGKVGHGDTKSVAGRLQGTVTELPAAGATVQRGQAMFRVDDTPVVLLYGALPAYRTLATGVEGADVKQFEQNLAALGYTGFTVDDEYTASTAAAVRKWQGDLGITKTGTVEQGRIVYASGPVRIQERKAAVGDQAGTTLLTYTGTGPVVTVELEVALQRLAKVGAAVTVKLPDGRTVPAKISQVETVIKPADGQSPATTKIQATVVPDDGAAFAGLDQVTCEVVFTAARKENVLAVPIAALLALAEGGYGVQVVENGTTRVVAVETGMFAAGKVEVSGDGITDGTVVGMPS</sequence>
<dbReference type="SUPFAM" id="SSF47090">
    <property type="entry name" value="PGBD-like"/>
    <property type="match status" value="1"/>
</dbReference>
<reference evidence="4" key="1">
    <citation type="journal article" date="2014" name="Int. J. Syst. Evol. Microbiol.">
        <title>Complete genome sequence of Corynebacterium casei LMG S-19264T (=DSM 44701T), isolated from a smear-ripened cheese.</title>
        <authorList>
            <consortium name="US DOE Joint Genome Institute (JGI-PGF)"/>
            <person name="Walter F."/>
            <person name="Albersmeier A."/>
            <person name="Kalinowski J."/>
            <person name="Ruckert C."/>
        </authorList>
    </citation>
    <scope>NUCLEOTIDE SEQUENCE</scope>
    <source>
        <strain evidence="4">JCM 19831</strain>
    </source>
</reference>
<feature type="domain" description="Peptidoglycan binding-like" evidence="3">
    <location>
        <begin position="127"/>
        <end position="174"/>
    </location>
</feature>
<reference evidence="4" key="2">
    <citation type="submission" date="2020-09" db="EMBL/GenBank/DDBJ databases">
        <authorList>
            <person name="Sun Q."/>
            <person name="Ohkuma M."/>
        </authorList>
    </citation>
    <scope>NUCLEOTIDE SEQUENCE</scope>
    <source>
        <strain evidence="4">JCM 19831</strain>
    </source>
</reference>
<dbReference type="GO" id="GO:1990281">
    <property type="term" value="C:efflux pump complex"/>
    <property type="evidence" value="ECO:0007669"/>
    <property type="project" value="TreeGrafter"/>
</dbReference>
<feature type="compositionally biased region" description="Polar residues" evidence="1">
    <location>
        <begin position="39"/>
        <end position="61"/>
    </location>
</feature>
<gene>
    <name evidence="4" type="ORF">GCM10007977_031730</name>
</gene>
<dbReference type="GO" id="GO:0015562">
    <property type="term" value="F:efflux transmembrane transporter activity"/>
    <property type="evidence" value="ECO:0007669"/>
    <property type="project" value="TreeGrafter"/>
</dbReference>
<dbReference type="Pfam" id="PF01471">
    <property type="entry name" value="PG_binding_1"/>
    <property type="match status" value="1"/>
</dbReference>
<dbReference type="PANTHER" id="PTHR30469">
    <property type="entry name" value="MULTIDRUG RESISTANCE PROTEIN MDTA"/>
    <property type="match status" value="1"/>
</dbReference>
<dbReference type="Gene3D" id="1.10.101.10">
    <property type="entry name" value="PGBD-like superfamily/PGBD"/>
    <property type="match status" value="1"/>
</dbReference>
<proteinExistence type="predicted"/>